<gene>
    <name evidence="2" type="ORF">WICANDRAFT_20177</name>
</gene>
<feature type="non-terminal residue" evidence="2">
    <location>
        <position position="129"/>
    </location>
</feature>
<name>A0A1E3PBS8_WICAA</name>
<sequence>PIIKRLPKSMKKYGKRFVNAPVSHLTAFVILHELTALVPFLGLWYGFHQFGFLPTDIPSWVLIKGSGVIEHILGETAQNYSVEERTRLIVEGATAYGIVKATFPVRVFISLFMTPWFARVFVLPMKNLF</sequence>
<dbReference type="PANTHER" id="PTHR28002:SF1">
    <property type="entry name" value="MIOREX COMPLEX COMPONENT 11"/>
    <property type="match status" value="1"/>
</dbReference>
<dbReference type="RefSeq" id="XP_019042080.1">
    <property type="nucleotide sequence ID" value="XM_019180859.1"/>
</dbReference>
<dbReference type="PANTHER" id="PTHR28002">
    <property type="entry name" value="MIOREX COMPLEX COMPONENT 11"/>
    <property type="match status" value="1"/>
</dbReference>
<dbReference type="GeneID" id="30198105"/>
<reference evidence="2 3" key="1">
    <citation type="journal article" date="2016" name="Proc. Natl. Acad. Sci. U.S.A.">
        <title>Comparative genomics of biotechnologically important yeasts.</title>
        <authorList>
            <person name="Riley R."/>
            <person name="Haridas S."/>
            <person name="Wolfe K.H."/>
            <person name="Lopes M.R."/>
            <person name="Hittinger C.T."/>
            <person name="Goeker M."/>
            <person name="Salamov A.A."/>
            <person name="Wisecaver J.H."/>
            <person name="Long T.M."/>
            <person name="Calvey C.H."/>
            <person name="Aerts A.L."/>
            <person name="Barry K.W."/>
            <person name="Choi C."/>
            <person name="Clum A."/>
            <person name="Coughlan A.Y."/>
            <person name="Deshpande S."/>
            <person name="Douglass A.P."/>
            <person name="Hanson S.J."/>
            <person name="Klenk H.-P."/>
            <person name="LaButti K.M."/>
            <person name="Lapidus A."/>
            <person name="Lindquist E.A."/>
            <person name="Lipzen A.M."/>
            <person name="Meier-Kolthoff J.P."/>
            <person name="Ohm R.A."/>
            <person name="Otillar R.P."/>
            <person name="Pangilinan J.L."/>
            <person name="Peng Y."/>
            <person name="Rokas A."/>
            <person name="Rosa C.A."/>
            <person name="Scheuner C."/>
            <person name="Sibirny A.A."/>
            <person name="Slot J.C."/>
            <person name="Stielow J.B."/>
            <person name="Sun H."/>
            <person name="Kurtzman C.P."/>
            <person name="Blackwell M."/>
            <person name="Grigoriev I.V."/>
            <person name="Jeffries T.W."/>
        </authorList>
    </citation>
    <scope>NUCLEOTIDE SEQUENCE [LARGE SCALE GENOMIC DNA]</scope>
    <source>
        <strain evidence="3">ATCC 58044 / CBS 1984 / NCYC 433 / NRRL Y-366-8</strain>
    </source>
</reference>
<dbReference type="AlphaFoldDB" id="A0A1E3PBS8"/>
<feature type="transmembrane region" description="Helical" evidence="1">
    <location>
        <begin position="103"/>
        <end position="122"/>
    </location>
</feature>
<keyword evidence="1" id="KW-0812">Transmembrane</keyword>
<dbReference type="Pfam" id="PF10306">
    <property type="entry name" value="FLILHELTA"/>
    <property type="match status" value="1"/>
</dbReference>
<accession>A0A1E3PBS8</accession>
<evidence type="ECO:0000313" key="3">
    <source>
        <dbReference type="Proteomes" id="UP000094112"/>
    </source>
</evidence>
<keyword evidence="1" id="KW-0472">Membrane</keyword>
<feature type="non-terminal residue" evidence="2">
    <location>
        <position position="1"/>
    </location>
</feature>
<evidence type="ECO:0000256" key="1">
    <source>
        <dbReference type="SAM" id="Phobius"/>
    </source>
</evidence>
<feature type="transmembrane region" description="Helical" evidence="1">
    <location>
        <begin position="21"/>
        <end position="45"/>
    </location>
</feature>
<evidence type="ECO:0000313" key="2">
    <source>
        <dbReference type="EMBL" id="ODQ62873.1"/>
    </source>
</evidence>
<dbReference type="InterPro" id="IPR018811">
    <property type="entry name" value="MRX11"/>
</dbReference>
<keyword evidence="1" id="KW-1133">Transmembrane helix</keyword>
<dbReference type="EMBL" id="KV454208">
    <property type="protein sequence ID" value="ODQ62873.1"/>
    <property type="molecule type" value="Genomic_DNA"/>
</dbReference>
<keyword evidence="3" id="KW-1185">Reference proteome</keyword>
<organism evidence="2 3">
    <name type="scientific">Wickerhamomyces anomalus (strain ATCC 58044 / CBS 1984 / NCYC 433 / NRRL Y-366-8)</name>
    <name type="common">Yeast</name>
    <name type="synonym">Hansenula anomala</name>
    <dbReference type="NCBI Taxonomy" id="683960"/>
    <lineage>
        <taxon>Eukaryota</taxon>
        <taxon>Fungi</taxon>
        <taxon>Dikarya</taxon>
        <taxon>Ascomycota</taxon>
        <taxon>Saccharomycotina</taxon>
        <taxon>Saccharomycetes</taxon>
        <taxon>Phaffomycetales</taxon>
        <taxon>Wickerhamomycetaceae</taxon>
        <taxon>Wickerhamomyces</taxon>
    </lineage>
</organism>
<dbReference type="OrthoDB" id="5580261at2759"/>
<proteinExistence type="predicted"/>
<dbReference type="Proteomes" id="UP000094112">
    <property type="component" value="Unassembled WGS sequence"/>
</dbReference>
<dbReference type="GO" id="GO:0005739">
    <property type="term" value="C:mitochondrion"/>
    <property type="evidence" value="ECO:0007669"/>
    <property type="project" value="TreeGrafter"/>
</dbReference>
<protein>
    <submittedName>
        <fullName evidence="2">Uncharacterized protein</fullName>
    </submittedName>
</protein>